<dbReference type="Proteomes" id="UP000287651">
    <property type="component" value="Unassembled WGS sequence"/>
</dbReference>
<organism evidence="1 2">
    <name type="scientific">Ensete ventricosum</name>
    <name type="common">Abyssinian banana</name>
    <name type="synonym">Musa ensete</name>
    <dbReference type="NCBI Taxonomy" id="4639"/>
    <lineage>
        <taxon>Eukaryota</taxon>
        <taxon>Viridiplantae</taxon>
        <taxon>Streptophyta</taxon>
        <taxon>Embryophyta</taxon>
        <taxon>Tracheophyta</taxon>
        <taxon>Spermatophyta</taxon>
        <taxon>Magnoliopsida</taxon>
        <taxon>Liliopsida</taxon>
        <taxon>Zingiberales</taxon>
        <taxon>Musaceae</taxon>
        <taxon>Ensete</taxon>
    </lineage>
</organism>
<name>A0A427B9F3_ENSVE</name>
<evidence type="ECO:0000313" key="1">
    <source>
        <dbReference type="EMBL" id="RRT85122.1"/>
    </source>
</evidence>
<dbReference type="EMBL" id="AMZH03000175">
    <property type="protein sequence ID" value="RRT85122.1"/>
    <property type="molecule type" value="Genomic_DNA"/>
</dbReference>
<reference evidence="1 2" key="1">
    <citation type="journal article" date="2014" name="Agronomy (Basel)">
        <title>A Draft Genome Sequence for Ensete ventricosum, the Drought-Tolerant Tree Against Hunger.</title>
        <authorList>
            <person name="Harrison J."/>
            <person name="Moore K.A."/>
            <person name="Paszkiewicz K."/>
            <person name="Jones T."/>
            <person name="Grant M."/>
            <person name="Ambacheew D."/>
            <person name="Muzemil S."/>
            <person name="Studholme D.J."/>
        </authorList>
    </citation>
    <scope>NUCLEOTIDE SEQUENCE [LARGE SCALE GENOMIC DNA]</scope>
</reference>
<accession>A0A427B9F3</accession>
<protein>
    <submittedName>
        <fullName evidence="1">Uncharacterized protein</fullName>
    </submittedName>
</protein>
<dbReference type="AlphaFoldDB" id="A0A427B9F3"/>
<comment type="caution">
    <text evidence="1">The sequence shown here is derived from an EMBL/GenBank/DDBJ whole genome shotgun (WGS) entry which is preliminary data.</text>
</comment>
<gene>
    <name evidence="1" type="ORF">B296_00004624</name>
</gene>
<evidence type="ECO:0000313" key="2">
    <source>
        <dbReference type="Proteomes" id="UP000287651"/>
    </source>
</evidence>
<sequence length="232" mass="25722">MTRLPLYAIAFLLSSASHLHLIWWSLCVRLPLAYEFHYRFLCRHLRDEELGEDKRRLLGSGRCGVSSVGVFNVAVARRWLSVPWTGMSRAIIALSLYDLSWSPRSNGDCTVPDDVVRRVSVPTAARHSSTIGRPSPCQVSSAPDTGWSIISPIILLLPRLSLGLLKARGRPFWLGVSVRGWLTKPCGASSPGCRSIRCRYSRPAVSRLTLNTLGRGQELVGKMIGTKSPWRG</sequence>
<proteinExistence type="predicted"/>